<organism evidence="1 2">
    <name type="scientific">Eumeta variegata</name>
    <name type="common">Bagworm moth</name>
    <name type="synonym">Eumeta japonica</name>
    <dbReference type="NCBI Taxonomy" id="151549"/>
    <lineage>
        <taxon>Eukaryota</taxon>
        <taxon>Metazoa</taxon>
        <taxon>Ecdysozoa</taxon>
        <taxon>Arthropoda</taxon>
        <taxon>Hexapoda</taxon>
        <taxon>Insecta</taxon>
        <taxon>Pterygota</taxon>
        <taxon>Neoptera</taxon>
        <taxon>Endopterygota</taxon>
        <taxon>Lepidoptera</taxon>
        <taxon>Glossata</taxon>
        <taxon>Ditrysia</taxon>
        <taxon>Tineoidea</taxon>
        <taxon>Psychidae</taxon>
        <taxon>Oiketicinae</taxon>
        <taxon>Eumeta</taxon>
    </lineage>
</organism>
<gene>
    <name evidence="1" type="ORF">EVAR_96019_1</name>
</gene>
<evidence type="ECO:0000313" key="2">
    <source>
        <dbReference type="Proteomes" id="UP000299102"/>
    </source>
</evidence>
<keyword evidence="2" id="KW-1185">Reference proteome</keyword>
<name>A0A4C1XHW5_EUMVA</name>
<evidence type="ECO:0000313" key="1">
    <source>
        <dbReference type="EMBL" id="GBP61775.1"/>
    </source>
</evidence>
<comment type="caution">
    <text evidence="1">The sequence shown here is derived from an EMBL/GenBank/DDBJ whole genome shotgun (WGS) entry which is preliminary data.</text>
</comment>
<reference evidence="1 2" key="1">
    <citation type="journal article" date="2019" name="Commun. Biol.">
        <title>The bagworm genome reveals a unique fibroin gene that provides high tensile strength.</title>
        <authorList>
            <person name="Kono N."/>
            <person name="Nakamura H."/>
            <person name="Ohtoshi R."/>
            <person name="Tomita M."/>
            <person name="Numata K."/>
            <person name="Arakawa K."/>
        </authorList>
    </citation>
    <scope>NUCLEOTIDE SEQUENCE [LARGE SCALE GENOMIC DNA]</scope>
</reference>
<dbReference type="AlphaFoldDB" id="A0A4C1XHW5"/>
<protein>
    <submittedName>
        <fullName evidence="1">Uncharacterized protein</fullName>
    </submittedName>
</protein>
<proteinExistence type="predicted"/>
<accession>A0A4C1XHW5</accession>
<sequence>MLRCGQDCCRSQEILSRRLGVVTGCVRPLSLFYSDVSADGVEERSLVPRSLARSAQAERDNESCFFTENAIFSQYRREVTASAVVFRPVSESSESDGPLALPVPMLFRQYFLNSNKRHLAVFIVQINIAATQIISVWTKATQVIASHSIKEASKTDHDVAVTKQYLTHRLSPISPPSPPFLLHQLTPLASDILFRQRTSNSSKVASVHGRR</sequence>
<dbReference type="Proteomes" id="UP000299102">
    <property type="component" value="Unassembled WGS sequence"/>
</dbReference>
<dbReference type="EMBL" id="BGZK01000822">
    <property type="protein sequence ID" value="GBP61775.1"/>
    <property type="molecule type" value="Genomic_DNA"/>
</dbReference>